<accession>A0A2Z3HWT9</accession>
<dbReference type="Proteomes" id="UP000247763">
    <property type="component" value="Chromosome"/>
</dbReference>
<dbReference type="KEGG" id="phb:HYN04_08450"/>
<evidence type="ECO:0000313" key="2">
    <source>
        <dbReference type="Proteomes" id="UP000247763"/>
    </source>
</evidence>
<dbReference type="RefSeq" id="WP_110450358.1">
    <property type="nucleotide sequence ID" value="NZ_CP029479.1"/>
</dbReference>
<dbReference type="OrthoDB" id="7188182at2"/>
<sequence>MSTVRKFRVKTRLANMIREPGGIHVSEALKRGEAMIAAQTEVCLDQIDVCLENIQALFADPSHDPEQMYRLSTDIINLCAVLTYPALAEVARSLCELIDQAGEGARPKRQAVQVHIASMKLLHRTGLDEAASQEILDSLNKMVAKLDR</sequence>
<keyword evidence="2" id="KW-1185">Reference proteome</keyword>
<reference evidence="2" key="1">
    <citation type="submission" date="2018-05" db="EMBL/GenBank/DDBJ databases">
        <title>Genome sequencing of Phenylobacterium sp. HYN0004.</title>
        <authorList>
            <person name="Yi H."/>
            <person name="Baek C."/>
        </authorList>
    </citation>
    <scope>NUCLEOTIDE SEQUENCE [LARGE SCALE GENOMIC DNA]</scope>
    <source>
        <strain evidence="2">HYN0004</strain>
    </source>
</reference>
<organism evidence="1 2">
    <name type="scientific">Phenylobacterium parvum</name>
    <dbReference type="NCBI Taxonomy" id="2201350"/>
    <lineage>
        <taxon>Bacteria</taxon>
        <taxon>Pseudomonadati</taxon>
        <taxon>Pseudomonadota</taxon>
        <taxon>Alphaproteobacteria</taxon>
        <taxon>Caulobacterales</taxon>
        <taxon>Caulobacteraceae</taxon>
        <taxon>Phenylobacterium</taxon>
    </lineage>
</organism>
<evidence type="ECO:0000313" key="1">
    <source>
        <dbReference type="EMBL" id="AWM77791.1"/>
    </source>
</evidence>
<protein>
    <submittedName>
        <fullName evidence="1">Uncharacterized protein</fullName>
    </submittedName>
</protein>
<proteinExistence type="predicted"/>
<dbReference type="EMBL" id="CP029479">
    <property type="protein sequence ID" value="AWM77791.1"/>
    <property type="molecule type" value="Genomic_DNA"/>
</dbReference>
<dbReference type="AlphaFoldDB" id="A0A2Z3HWT9"/>
<gene>
    <name evidence="1" type="ORF">HYN04_08450</name>
</gene>
<name>A0A2Z3HWT9_9CAUL</name>